<name>A0ABV3Y1M8_9ACTN</name>
<dbReference type="SUPFAM" id="SSF110296">
    <property type="entry name" value="Oligoxyloglucan reducing end-specific cellobiohydrolase"/>
    <property type="match status" value="1"/>
</dbReference>
<evidence type="ECO:0000313" key="3">
    <source>
        <dbReference type="Proteomes" id="UP001560267"/>
    </source>
</evidence>
<proteinExistence type="predicted"/>
<gene>
    <name evidence="2" type="ORF">AB6A68_06415</name>
</gene>
<dbReference type="EMBL" id="JBFSHR010000017">
    <property type="protein sequence ID" value="MEX6429473.1"/>
    <property type="molecule type" value="Genomic_DNA"/>
</dbReference>
<keyword evidence="3" id="KW-1185">Reference proteome</keyword>
<dbReference type="Proteomes" id="UP001560267">
    <property type="component" value="Unassembled WGS sequence"/>
</dbReference>
<dbReference type="InterPro" id="IPR015943">
    <property type="entry name" value="WD40/YVTN_repeat-like_dom_sf"/>
</dbReference>
<dbReference type="PROSITE" id="PS51257">
    <property type="entry name" value="PROKAR_LIPOPROTEIN"/>
    <property type="match status" value="1"/>
</dbReference>
<evidence type="ECO:0000313" key="2">
    <source>
        <dbReference type="EMBL" id="MEX6429473.1"/>
    </source>
</evidence>
<feature type="chain" id="PRO_5045100375" evidence="1">
    <location>
        <begin position="25"/>
        <end position="374"/>
    </location>
</feature>
<reference evidence="2 3" key="1">
    <citation type="submission" date="2024-07" db="EMBL/GenBank/DDBJ databases">
        <title>Draft Genome Sequence of Ferrimicrobium acidiphilum Strain YE2023, Isolated from a Pulp of Bioleach Reactor.</title>
        <authorList>
            <person name="Elkina Y.A."/>
            <person name="Bulaeva A.G."/>
            <person name="Beletsky A.V."/>
            <person name="Mardanov A.V."/>
        </authorList>
    </citation>
    <scope>NUCLEOTIDE SEQUENCE [LARGE SCALE GENOMIC DNA]</scope>
    <source>
        <strain evidence="2 3">YE2023</strain>
    </source>
</reference>
<feature type="signal peptide" evidence="1">
    <location>
        <begin position="1"/>
        <end position="24"/>
    </location>
</feature>
<organism evidence="2 3">
    <name type="scientific">Ferrimicrobium acidiphilum</name>
    <dbReference type="NCBI Taxonomy" id="121039"/>
    <lineage>
        <taxon>Bacteria</taxon>
        <taxon>Bacillati</taxon>
        <taxon>Actinomycetota</taxon>
        <taxon>Acidimicrobiia</taxon>
        <taxon>Acidimicrobiales</taxon>
        <taxon>Acidimicrobiaceae</taxon>
        <taxon>Ferrimicrobium</taxon>
    </lineage>
</organism>
<dbReference type="RefSeq" id="WP_369084432.1">
    <property type="nucleotide sequence ID" value="NZ_JBFSHR010000017.1"/>
</dbReference>
<evidence type="ECO:0000256" key="1">
    <source>
        <dbReference type="SAM" id="SignalP"/>
    </source>
</evidence>
<sequence>MAPIRHKRLKQIVPLAFLPLIALLASCGSPRTTLNAKPIVQNKTPGKLLATEYPKIKLASAIGINWGNSPNLNLQGTKLITKFGATYVTGLVGAKSQLFVRTTPKSRWDNLGNLPGDVVQLDFPSSYDGFALTQVKGPGSVLDLYSTSDAGRSWRPVASASFAQVHFFNARDGIALFSSSSSNSNRAPSLSVYSTMDSGTTWNYASSLPLGSIGYLIPRYLSFSFGSPKTGYLAIGSAPGAGSQQKILFRTDNRRGQTWREVSKSPNQYSSSALPMTGYLEQISFNSARTGYLVEARAPRGVLYYTSDGGANWSAMQILPASSSLSTSLAYFQSATPFRSRSPHEYRITVESTPTWIAMGRPLSSVLGREAVSL</sequence>
<comment type="caution">
    <text evidence="2">The sequence shown here is derived from an EMBL/GenBank/DDBJ whole genome shotgun (WGS) entry which is preliminary data.</text>
</comment>
<accession>A0ABV3Y1M8</accession>
<dbReference type="Gene3D" id="2.130.10.10">
    <property type="entry name" value="YVTN repeat-like/Quinoprotein amine dehydrogenase"/>
    <property type="match status" value="1"/>
</dbReference>
<keyword evidence="1" id="KW-0732">Signal</keyword>
<protein>
    <submittedName>
        <fullName evidence="2">WD40/YVTN/BNR-like repeat-containing protein</fullName>
    </submittedName>
</protein>